<comment type="subcellular location">
    <subcellularLocation>
        <location evidence="1">Nucleus</location>
    </subcellularLocation>
</comment>
<dbReference type="InterPro" id="IPR014977">
    <property type="entry name" value="WRC_dom"/>
</dbReference>
<dbReference type="Pfam" id="PF00067">
    <property type="entry name" value="p450"/>
    <property type="match status" value="1"/>
</dbReference>
<dbReference type="PROSITE" id="PS51667">
    <property type="entry name" value="WRC"/>
    <property type="match status" value="1"/>
</dbReference>
<dbReference type="EMBL" id="CM018048">
    <property type="protein sequence ID" value="KAA8522313.1"/>
    <property type="molecule type" value="Genomic_DNA"/>
</dbReference>
<keyword evidence="6" id="KW-0732">Signal</keyword>
<evidence type="ECO:0000256" key="4">
    <source>
        <dbReference type="PROSITE-ProRule" id="PRU01002"/>
    </source>
</evidence>
<feature type="compositionally biased region" description="Polar residues" evidence="5">
    <location>
        <begin position="558"/>
        <end position="573"/>
    </location>
</feature>
<organism evidence="9 10">
    <name type="scientific">Nyssa sinensis</name>
    <dbReference type="NCBI Taxonomy" id="561372"/>
    <lineage>
        <taxon>Eukaryota</taxon>
        <taxon>Viridiplantae</taxon>
        <taxon>Streptophyta</taxon>
        <taxon>Embryophyta</taxon>
        <taxon>Tracheophyta</taxon>
        <taxon>Spermatophyta</taxon>
        <taxon>Magnoliopsida</taxon>
        <taxon>eudicotyledons</taxon>
        <taxon>Gunneridae</taxon>
        <taxon>Pentapetalae</taxon>
        <taxon>asterids</taxon>
        <taxon>Cornales</taxon>
        <taxon>Nyssaceae</taxon>
        <taxon>Nyssa</taxon>
    </lineage>
</organism>
<dbReference type="GO" id="GO:0004497">
    <property type="term" value="F:monooxygenase activity"/>
    <property type="evidence" value="ECO:0007669"/>
    <property type="project" value="InterPro"/>
</dbReference>
<dbReference type="PROSITE" id="PS51666">
    <property type="entry name" value="QLQ"/>
    <property type="match status" value="1"/>
</dbReference>
<evidence type="ECO:0000259" key="8">
    <source>
        <dbReference type="PROSITE" id="PS51667"/>
    </source>
</evidence>
<keyword evidence="3" id="KW-0539">Nucleus</keyword>
<dbReference type="GO" id="GO:0005634">
    <property type="term" value="C:nucleus"/>
    <property type="evidence" value="ECO:0007669"/>
    <property type="project" value="UniProtKB-SubCell"/>
</dbReference>
<accession>A0A5J4ZU48</accession>
<dbReference type="SUPFAM" id="SSF48264">
    <property type="entry name" value="Cytochrome P450"/>
    <property type="match status" value="1"/>
</dbReference>
<evidence type="ECO:0000313" key="10">
    <source>
        <dbReference type="Proteomes" id="UP000325577"/>
    </source>
</evidence>
<dbReference type="InterPro" id="IPR001128">
    <property type="entry name" value="Cyt_P450"/>
</dbReference>
<reference evidence="9 10" key="1">
    <citation type="submission" date="2019-09" db="EMBL/GenBank/DDBJ databases">
        <title>A chromosome-level genome assembly of the Chinese tupelo Nyssa sinensis.</title>
        <authorList>
            <person name="Yang X."/>
            <person name="Kang M."/>
            <person name="Yang Y."/>
            <person name="Xiong H."/>
            <person name="Wang M."/>
            <person name="Zhang Z."/>
            <person name="Wang Z."/>
            <person name="Wu H."/>
            <person name="Ma T."/>
            <person name="Liu J."/>
            <person name="Xi Z."/>
        </authorList>
    </citation>
    <scope>NUCLEOTIDE SEQUENCE [LARGE SCALE GENOMIC DNA]</scope>
    <source>
        <strain evidence="9">J267</strain>
        <tissue evidence="9">Leaf</tissue>
    </source>
</reference>
<dbReference type="Pfam" id="PF08879">
    <property type="entry name" value="WRC"/>
    <property type="match status" value="1"/>
</dbReference>
<comment type="caution">
    <text evidence="4">Lacks conserved residue(s) required for the propagation of feature annotation.</text>
</comment>
<evidence type="ECO:0000256" key="5">
    <source>
        <dbReference type="SAM" id="MobiDB-lite"/>
    </source>
</evidence>
<dbReference type="GO" id="GO:0020037">
    <property type="term" value="F:heme binding"/>
    <property type="evidence" value="ECO:0007669"/>
    <property type="project" value="InterPro"/>
</dbReference>
<dbReference type="SMART" id="SM00951">
    <property type="entry name" value="QLQ"/>
    <property type="match status" value="1"/>
</dbReference>
<dbReference type="InterPro" id="IPR036396">
    <property type="entry name" value="Cyt_P450_sf"/>
</dbReference>
<evidence type="ECO:0000256" key="3">
    <source>
        <dbReference type="ARBA" id="ARBA00023242"/>
    </source>
</evidence>
<gene>
    <name evidence="9" type="ORF">F0562_012986</name>
</gene>
<proteinExistence type="predicted"/>
<name>A0A5J4ZU48_9ASTE</name>
<dbReference type="Proteomes" id="UP000325577">
    <property type="component" value="Linkage Group LG5"/>
</dbReference>
<dbReference type="PANTHER" id="PTHR24299:SF59">
    <property type="entry name" value="CYTOCHROME P450 SUPERFAMILY PROTEIN"/>
    <property type="match status" value="1"/>
</dbReference>
<feature type="chain" id="PRO_5023834975" description="Growth-regulating factor" evidence="6">
    <location>
        <begin position="27"/>
        <end position="573"/>
    </location>
</feature>
<keyword evidence="10" id="KW-1185">Reference proteome</keyword>
<keyword evidence="2" id="KW-0560">Oxidoreductase</keyword>
<dbReference type="PANTHER" id="PTHR24299">
    <property type="entry name" value="CYTOCHROME P450 FAMILY 1"/>
    <property type="match status" value="1"/>
</dbReference>
<dbReference type="PRINTS" id="PR00463">
    <property type="entry name" value="EP450I"/>
</dbReference>
<evidence type="ECO:0000256" key="6">
    <source>
        <dbReference type="SAM" id="SignalP"/>
    </source>
</evidence>
<dbReference type="Gene3D" id="1.10.630.10">
    <property type="entry name" value="Cytochrome P450"/>
    <property type="match status" value="1"/>
</dbReference>
<sequence length="573" mass="63832">MDFLSFLLWFLFIGTLFQALLSIARGSKTIAKNLPPGPTPLPVIGNLLKLGNQPHKSLAELAKTHGPIMTLKLGQITTVVISSSTMAREVLQKQDLSFSNRSIPDALHAHNQSQLSVVWLPVATRWRNLRKILNSHIFSGQRLDAKQQLRCQKVKELIAYVQQSCQASVAVDIGRAVFRTSLNLLSNTMFSIDLADPSSDTAQEFKELVWSIMEEAGKPNLVDYFPVLRKLDPLGIRHRMTIHFAKMLGLFDRMINERLKIRKLQGCITSNDVLDILLNISENNSDEIDRTHIERMFLDLFAAGTDTTSSTLEWAMAELLHNPDTLLKAKAELEQILGRGSPPLPKIAEGHHVLNLLMLPLPKKMEPQNPPSKIARLSYHGTGTPTNCDNGLKMKSNGSMGGEGLATTDTAIDLGLELGSGYSHQQIGRQRKSGFTFLQLQELEHQALIYKYIEAGLPVPHHLIVPIWTSVATSFNALNGGMHHLYPNCCSPLHCDYRSNMDPEPGRCRRTDGKKWRCSKNVVPNHKYCERHMHRGRKHVQVSPFTTSRSNSTSTSNGVHSANTSLSISLSTS</sequence>
<feature type="region of interest" description="Disordered" evidence="5">
    <location>
        <begin position="539"/>
        <end position="573"/>
    </location>
</feature>
<dbReference type="Pfam" id="PF08880">
    <property type="entry name" value="QLQ"/>
    <property type="match status" value="1"/>
</dbReference>
<evidence type="ECO:0000256" key="2">
    <source>
        <dbReference type="ARBA" id="ARBA00023002"/>
    </source>
</evidence>
<feature type="domain" description="QLQ" evidence="7">
    <location>
        <begin position="434"/>
        <end position="469"/>
    </location>
</feature>
<dbReference type="OrthoDB" id="2789670at2759"/>
<dbReference type="GO" id="GO:0006355">
    <property type="term" value="P:regulation of DNA-templated transcription"/>
    <property type="evidence" value="ECO:0007669"/>
    <property type="project" value="InterPro"/>
</dbReference>
<dbReference type="GO" id="GO:0005524">
    <property type="term" value="F:ATP binding"/>
    <property type="evidence" value="ECO:0007669"/>
    <property type="project" value="InterPro"/>
</dbReference>
<dbReference type="GO" id="GO:0016705">
    <property type="term" value="F:oxidoreductase activity, acting on paired donors, with incorporation or reduction of molecular oxygen"/>
    <property type="evidence" value="ECO:0007669"/>
    <property type="project" value="InterPro"/>
</dbReference>
<dbReference type="GO" id="GO:0005506">
    <property type="term" value="F:iron ion binding"/>
    <property type="evidence" value="ECO:0007669"/>
    <property type="project" value="InterPro"/>
</dbReference>
<feature type="signal peptide" evidence="6">
    <location>
        <begin position="1"/>
        <end position="26"/>
    </location>
</feature>
<dbReference type="InterPro" id="IPR014978">
    <property type="entry name" value="Gln-Leu-Gln_QLQ"/>
</dbReference>
<feature type="compositionally biased region" description="Low complexity" evidence="5">
    <location>
        <begin position="546"/>
        <end position="557"/>
    </location>
</feature>
<feature type="domain" description="WRC" evidence="8">
    <location>
        <begin position="502"/>
        <end position="547"/>
    </location>
</feature>
<protein>
    <recommendedName>
        <fullName evidence="11">Growth-regulating factor</fullName>
    </recommendedName>
</protein>
<evidence type="ECO:0000313" key="9">
    <source>
        <dbReference type="EMBL" id="KAA8522313.1"/>
    </source>
</evidence>
<evidence type="ECO:0008006" key="11">
    <source>
        <dbReference type="Google" id="ProtNLM"/>
    </source>
</evidence>
<dbReference type="AlphaFoldDB" id="A0A5J4ZU48"/>
<dbReference type="InterPro" id="IPR002401">
    <property type="entry name" value="Cyt_P450_E_grp-I"/>
</dbReference>
<evidence type="ECO:0000259" key="7">
    <source>
        <dbReference type="PROSITE" id="PS51666"/>
    </source>
</evidence>
<dbReference type="GO" id="GO:0099402">
    <property type="term" value="P:plant organ development"/>
    <property type="evidence" value="ECO:0007669"/>
    <property type="project" value="UniProtKB-ARBA"/>
</dbReference>
<evidence type="ECO:0000256" key="1">
    <source>
        <dbReference type="ARBA" id="ARBA00004123"/>
    </source>
</evidence>